<accession>A0AAJ2B7B5</accession>
<reference evidence="7" key="1">
    <citation type="submission" date="2023-08" db="EMBL/GenBank/DDBJ databases">
        <title>Functional and genomic diversity of the sorghum phyllosphere microbiome.</title>
        <authorList>
            <person name="Shade A."/>
        </authorList>
    </citation>
    <scope>NUCLEOTIDE SEQUENCE</scope>
    <source>
        <strain evidence="7">SORGH_AS_0974</strain>
    </source>
</reference>
<keyword evidence="3" id="KW-0547">Nucleotide-binding</keyword>
<dbReference type="PANTHER" id="PTHR10534">
    <property type="entry name" value="PYRIDOXAL KINASE"/>
    <property type="match status" value="1"/>
</dbReference>
<name>A0AAJ2B7B5_9HYPH</name>
<dbReference type="GO" id="GO:0005829">
    <property type="term" value="C:cytosol"/>
    <property type="evidence" value="ECO:0007669"/>
    <property type="project" value="TreeGrafter"/>
</dbReference>
<dbReference type="EC" id="2.7.1.35" evidence="1"/>
<evidence type="ECO:0000256" key="4">
    <source>
        <dbReference type="ARBA" id="ARBA00022777"/>
    </source>
</evidence>
<evidence type="ECO:0000256" key="1">
    <source>
        <dbReference type="ARBA" id="ARBA00012104"/>
    </source>
</evidence>
<evidence type="ECO:0000313" key="8">
    <source>
        <dbReference type="Proteomes" id="UP001255601"/>
    </source>
</evidence>
<evidence type="ECO:0000256" key="3">
    <source>
        <dbReference type="ARBA" id="ARBA00022741"/>
    </source>
</evidence>
<feature type="domain" description="Pyridoxamine kinase/Phosphomethylpyrimidine kinase" evidence="6">
    <location>
        <begin position="91"/>
        <end position="271"/>
    </location>
</feature>
<dbReference type="SUPFAM" id="SSF53613">
    <property type="entry name" value="Ribokinase-like"/>
    <property type="match status" value="1"/>
</dbReference>
<dbReference type="GO" id="GO:0009443">
    <property type="term" value="P:pyridoxal 5'-phosphate salvage"/>
    <property type="evidence" value="ECO:0007669"/>
    <property type="project" value="InterPro"/>
</dbReference>
<evidence type="ECO:0000256" key="2">
    <source>
        <dbReference type="ARBA" id="ARBA00022679"/>
    </source>
</evidence>
<dbReference type="EMBL" id="JAVIZC010000001">
    <property type="protein sequence ID" value="MDR6100634.1"/>
    <property type="molecule type" value="Genomic_DNA"/>
</dbReference>
<comment type="caution">
    <text evidence="7">The sequence shown here is derived from an EMBL/GenBank/DDBJ whole genome shotgun (WGS) entry which is preliminary data.</text>
</comment>
<dbReference type="GO" id="GO:0008478">
    <property type="term" value="F:pyridoxal kinase activity"/>
    <property type="evidence" value="ECO:0007669"/>
    <property type="project" value="UniProtKB-EC"/>
</dbReference>
<dbReference type="GO" id="GO:0005524">
    <property type="term" value="F:ATP binding"/>
    <property type="evidence" value="ECO:0007669"/>
    <property type="project" value="UniProtKB-KW"/>
</dbReference>
<dbReference type="Pfam" id="PF08543">
    <property type="entry name" value="Phos_pyr_kin"/>
    <property type="match status" value="1"/>
</dbReference>
<dbReference type="PANTHER" id="PTHR10534:SF2">
    <property type="entry name" value="PYRIDOXAL KINASE"/>
    <property type="match status" value="1"/>
</dbReference>
<dbReference type="AlphaFoldDB" id="A0AAJ2B7B5"/>
<gene>
    <name evidence="7" type="ORF">QE369_000812</name>
</gene>
<protein>
    <recommendedName>
        <fullName evidence="1">pyridoxal kinase</fullName>
        <ecNumber evidence="1">2.7.1.35</ecNumber>
    </recommendedName>
</protein>
<organism evidence="7 8">
    <name type="scientific">Agrobacterium larrymoorei</name>
    <dbReference type="NCBI Taxonomy" id="160699"/>
    <lineage>
        <taxon>Bacteria</taxon>
        <taxon>Pseudomonadati</taxon>
        <taxon>Pseudomonadota</taxon>
        <taxon>Alphaproteobacteria</taxon>
        <taxon>Hyphomicrobiales</taxon>
        <taxon>Rhizobiaceae</taxon>
        <taxon>Rhizobium/Agrobacterium group</taxon>
        <taxon>Agrobacterium</taxon>
    </lineage>
</organism>
<dbReference type="Proteomes" id="UP001255601">
    <property type="component" value="Unassembled WGS sequence"/>
</dbReference>
<dbReference type="InterPro" id="IPR029056">
    <property type="entry name" value="Ribokinase-like"/>
</dbReference>
<dbReference type="InterPro" id="IPR013749">
    <property type="entry name" value="PM/HMP-P_kinase-1"/>
</dbReference>
<dbReference type="NCBIfam" id="NF004398">
    <property type="entry name" value="PRK05756.1"/>
    <property type="match status" value="1"/>
</dbReference>
<evidence type="ECO:0000313" key="7">
    <source>
        <dbReference type="EMBL" id="MDR6100634.1"/>
    </source>
</evidence>
<sequence>MPLQSFEDGMTFVQDNISGSVIVISSHVMRGSVGNRAAVFGLETLGFPVWAVPTIVMPWHPGQGPSTRLRFDGEAFDSAMGDLAASKWRGEVKAVLTGYFGSADQVRSVARLIRTLRENNPDLIYVCDPVMGDKGGLYVPIETAEAIRDELVPLATVSTPNRYELAWMSGAALDTNSEIMDAALALGPPKMLVTSAVPMMANGIGNLFLSGRHALLAEHRAIDNVPNGLGDLLAAVFLARMLQGVDDEKALQLATASVFEILARTMKRGANELTLETDASSLSTPMAMVQMRHLLHPARSKGK</sequence>
<evidence type="ECO:0000259" key="6">
    <source>
        <dbReference type="Pfam" id="PF08543"/>
    </source>
</evidence>
<keyword evidence="2 7" id="KW-0808">Transferase</keyword>
<dbReference type="CDD" id="cd01173">
    <property type="entry name" value="pyridoxal_pyridoxamine_kinase"/>
    <property type="match status" value="1"/>
</dbReference>
<dbReference type="NCBIfam" id="TIGR00687">
    <property type="entry name" value="pyridox_kin"/>
    <property type="match status" value="1"/>
</dbReference>
<keyword evidence="5" id="KW-0067">ATP-binding</keyword>
<dbReference type="InterPro" id="IPR004625">
    <property type="entry name" value="PyrdxlKinase"/>
</dbReference>
<dbReference type="Gene3D" id="3.40.1190.20">
    <property type="match status" value="1"/>
</dbReference>
<evidence type="ECO:0000256" key="5">
    <source>
        <dbReference type="ARBA" id="ARBA00022840"/>
    </source>
</evidence>
<keyword evidence="4 7" id="KW-0418">Kinase</keyword>
<proteinExistence type="predicted"/>